<feature type="compositionally biased region" description="Polar residues" evidence="2">
    <location>
        <begin position="1"/>
        <end position="16"/>
    </location>
</feature>
<evidence type="ECO:0000313" key="4">
    <source>
        <dbReference type="Proteomes" id="UP001066276"/>
    </source>
</evidence>
<feature type="region of interest" description="Disordered" evidence="2">
    <location>
        <begin position="59"/>
        <end position="79"/>
    </location>
</feature>
<evidence type="ECO:0000313" key="3">
    <source>
        <dbReference type="EMBL" id="KAJ1209167.1"/>
    </source>
</evidence>
<dbReference type="EMBL" id="JANPWB010000002">
    <property type="protein sequence ID" value="KAJ1209167.1"/>
    <property type="molecule type" value="Genomic_DNA"/>
</dbReference>
<keyword evidence="1" id="KW-0175">Coiled coil</keyword>
<comment type="caution">
    <text evidence="3">The sequence shown here is derived from an EMBL/GenBank/DDBJ whole genome shotgun (WGS) entry which is preliminary data.</text>
</comment>
<sequence length="126" mass="14143">MLTCSTPAAAKDNTSVPLPHLRPVPEESSNPDQAPVAQALLASLFDSLKTDLQNLRKDLSQDIKEPQQERSSVGERVSTLEDNEVQPGEEMEMLSQEVIWLQEQQEDLRAQAEDLKNCSRHNNIHL</sequence>
<feature type="coiled-coil region" evidence="1">
    <location>
        <begin position="91"/>
        <end position="121"/>
    </location>
</feature>
<proteinExistence type="predicted"/>
<dbReference type="AlphaFoldDB" id="A0AAV7W5J6"/>
<evidence type="ECO:0000256" key="2">
    <source>
        <dbReference type="SAM" id="MobiDB-lite"/>
    </source>
</evidence>
<protein>
    <submittedName>
        <fullName evidence="3">Uncharacterized protein</fullName>
    </submittedName>
</protein>
<feature type="region of interest" description="Disordered" evidence="2">
    <location>
        <begin position="1"/>
        <end position="33"/>
    </location>
</feature>
<accession>A0AAV7W5J6</accession>
<organism evidence="3 4">
    <name type="scientific">Pleurodeles waltl</name>
    <name type="common">Iberian ribbed newt</name>
    <dbReference type="NCBI Taxonomy" id="8319"/>
    <lineage>
        <taxon>Eukaryota</taxon>
        <taxon>Metazoa</taxon>
        <taxon>Chordata</taxon>
        <taxon>Craniata</taxon>
        <taxon>Vertebrata</taxon>
        <taxon>Euteleostomi</taxon>
        <taxon>Amphibia</taxon>
        <taxon>Batrachia</taxon>
        <taxon>Caudata</taxon>
        <taxon>Salamandroidea</taxon>
        <taxon>Salamandridae</taxon>
        <taxon>Pleurodelinae</taxon>
        <taxon>Pleurodeles</taxon>
    </lineage>
</organism>
<gene>
    <name evidence="3" type="ORF">NDU88_004545</name>
</gene>
<keyword evidence="4" id="KW-1185">Reference proteome</keyword>
<dbReference type="Proteomes" id="UP001066276">
    <property type="component" value="Chromosome 1_2"/>
</dbReference>
<reference evidence="3" key="1">
    <citation type="journal article" date="2022" name="bioRxiv">
        <title>Sequencing and chromosome-scale assembly of the giantPleurodeles waltlgenome.</title>
        <authorList>
            <person name="Brown T."/>
            <person name="Elewa A."/>
            <person name="Iarovenko S."/>
            <person name="Subramanian E."/>
            <person name="Araus A.J."/>
            <person name="Petzold A."/>
            <person name="Susuki M."/>
            <person name="Suzuki K.-i.T."/>
            <person name="Hayashi T."/>
            <person name="Toyoda A."/>
            <person name="Oliveira C."/>
            <person name="Osipova E."/>
            <person name="Leigh N.D."/>
            <person name="Simon A."/>
            <person name="Yun M.H."/>
        </authorList>
    </citation>
    <scope>NUCLEOTIDE SEQUENCE</scope>
    <source>
        <strain evidence="3">20211129_DDA</strain>
        <tissue evidence="3">Liver</tissue>
    </source>
</reference>
<feature type="compositionally biased region" description="Basic and acidic residues" evidence="2">
    <location>
        <begin position="59"/>
        <end position="68"/>
    </location>
</feature>
<evidence type="ECO:0000256" key="1">
    <source>
        <dbReference type="SAM" id="Coils"/>
    </source>
</evidence>
<name>A0AAV7W5J6_PLEWA</name>